<dbReference type="EMBL" id="JAPFFJ010000015">
    <property type="protein sequence ID" value="KAJ6409869.1"/>
    <property type="molecule type" value="Genomic_DNA"/>
</dbReference>
<feature type="domain" description="EF-hand" evidence="1">
    <location>
        <begin position="122"/>
        <end position="157"/>
    </location>
</feature>
<evidence type="ECO:0000313" key="2">
    <source>
        <dbReference type="EMBL" id="KAJ6409869.1"/>
    </source>
</evidence>
<accession>A0AAD6JRI3</accession>
<dbReference type="InterPro" id="IPR002048">
    <property type="entry name" value="EF_hand_dom"/>
</dbReference>
<dbReference type="GO" id="GO:0005509">
    <property type="term" value="F:calcium ion binding"/>
    <property type="evidence" value="ECO:0007669"/>
    <property type="project" value="InterPro"/>
</dbReference>
<dbReference type="Gene3D" id="1.10.238.10">
    <property type="entry name" value="EF-hand"/>
    <property type="match status" value="1"/>
</dbReference>
<dbReference type="PROSITE" id="PS50222">
    <property type="entry name" value="EF_HAND_2"/>
    <property type="match status" value="1"/>
</dbReference>
<dbReference type="AlphaFoldDB" id="A0AAD6JRI3"/>
<dbReference type="Proteomes" id="UP001162972">
    <property type="component" value="Chromosome 9"/>
</dbReference>
<sequence length="236" mass="25933">MASGLKRDPIVILRIDGEDLLEFINGPDYEAEMALLFSQLESPDGSSLRDHIVKVLEQLTVDQGMPPSSESWVKSNLVERTLQSCTVQDHDKPLSQETFLVEFKKVAGSVAQHLKEQPVIVAHYKTLNTAMEIAPKDRNGKISKEYLRVALDAIAPSAGLPPIGAIHEMDEVIGEVLKMMNADDGKLVKEDEFKKMLTEIMGTIMLQLECNPVSISSNTVVHEPLASSTTLLPPSS</sequence>
<organism evidence="2 3">
    <name type="scientific">Salix udensis</name>
    <dbReference type="NCBI Taxonomy" id="889485"/>
    <lineage>
        <taxon>Eukaryota</taxon>
        <taxon>Viridiplantae</taxon>
        <taxon>Streptophyta</taxon>
        <taxon>Embryophyta</taxon>
        <taxon>Tracheophyta</taxon>
        <taxon>Spermatophyta</taxon>
        <taxon>Magnoliopsida</taxon>
        <taxon>eudicotyledons</taxon>
        <taxon>Gunneridae</taxon>
        <taxon>Pentapetalae</taxon>
        <taxon>rosids</taxon>
        <taxon>fabids</taxon>
        <taxon>Malpighiales</taxon>
        <taxon>Salicaceae</taxon>
        <taxon>Saliceae</taxon>
        <taxon>Salix</taxon>
    </lineage>
</organism>
<evidence type="ECO:0000313" key="3">
    <source>
        <dbReference type="Proteomes" id="UP001162972"/>
    </source>
</evidence>
<dbReference type="PANTHER" id="PTHR34574">
    <property type="entry name" value="CALCIUM-BINDING EF-HAND FAMILY PROTEIN-RELATED"/>
    <property type="match status" value="1"/>
</dbReference>
<dbReference type="PANTHER" id="PTHR34574:SF13">
    <property type="entry name" value="EF-HAND DOMAIN-CONTAINING PROTEIN"/>
    <property type="match status" value="1"/>
</dbReference>
<name>A0AAD6JRI3_9ROSI</name>
<dbReference type="InterPro" id="IPR011992">
    <property type="entry name" value="EF-hand-dom_pair"/>
</dbReference>
<protein>
    <recommendedName>
        <fullName evidence="1">EF-hand domain-containing protein</fullName>
    </recommendedName>
</protein>
<evidence type="ECO:0000259" key="1">
    <source>
        <dbReference type="PROSITE" id="PS50222"/>
    </source>
</evidence>
<comment type="caution">
    <text evidence="2">The sequence shown here is derived from an EMBL/GenBank/DDBJ whole genome shotgun (WGS) entry which is preliminary data.</text>
</comment>
<gene>
    <name evidence="2" type="ORF">OIU84_009371</name>
</gene>
<keyword evidence="3" id="KW-1185">Reference proteome</keyword>
<reference evidence="2 3" key="1">
    <citation type="journal article" date="2023" name="Int. J. Mol. Sci.">
        <title>De Novo Assembly and Annotation of 11 Diverse Shrub Willow (Salix) Genomes Reveals Novel Gene Organization in Sex-Linked Regions.</title>
        <authorList>
            <person name="Hyden B."/>
            <person name="Feng K."/>
            <person name="Yates T.B."/>
            <person name="Jawdy S."/>
            <person name="Cereghino C."/>
            <person name="Smart L.B."/>
            <person name="Muchero W."/>
        </authorList>
    </citation>
    <scope>NUCLEOTIDE SEQUENCE [LARGE SCALE GENOMIC DNA]</scope>
    <source>
        <tissue evidence="2">Shoot tip</tissue>
    </source>
</reference>
<dbReference type="SUPFAM" id="SSF47473">
    <property type="entry name" value="EF-hand"/>
    <property type="match status" value="1"/>
</dbReference>
<proteinExistence type="predicted"/>